<dbReference type="HAMAP" id="MF_01440">
    <property type="entry name" value="CheD"/>
    <property type="match status" value="1"/>
</dbReference>
<dbReference type="NCBIfam" id="NF010013">
    <property type="entry name" value="PRK13487.1"/>
    <property type="match status" value="1"/>
</dbReference>
<evidence type="ECO:0000256" key="1">
    <source>
        <dbReference type="ARBA" id="ARBA00022500"/>
    </source>
</evidence>
<dbReference type="SUPFAM" id="SSF64438">
    <property type="entry name" value="CNF1/YfiH-like putative cysteine hydrolases"/>
    <property type="match status" value="1"/>
</dbReference>
<protein>
    <recommendedName>
        <fullName evidence="3">Probable chemoreceptor glutamine deamidase CheD</fullName>
        <ecNumber evidence="3">3.5.1.44</ecNumber>
    </recommendedName>
</protein>
<dbReference type="EC" id="3.5.1.44" evidence="3"/>
<dbReference type="Proteomes" id="UP000031197">
    <property type="component" value="Unassembled WGS sequence"/>
</dbReference>
<evidence type="ECO:0000313" key="4">
    <source>
        <dbReference type="EMBL" id="KHT55760.1"/>
    </source>
</evidence>
<dbReference type="GO" id="GO:0006935">
    <property type="term" value="P:chemotaxis"/>
    <property type="evidence" value="ECO:0007669"/>
    <property type="project" value="UniProtKB-UniRule"/>
</dbReference>
<dbReference type="Pfam" id="PF03975">
    <property type="entry name" value="CheD"/>
    <property type="match status" value="1"/>
</dbReference>
<evidence type="ECO:0000256" key="3">
    <source>
        <dbReference type="HAMAP-Rule" id="MF_01440"/>
    </source>
</evidence>
<name>A0A0B3Y1C5_9ALTE</name>
<keyword evidence="2 3" id="KW-0378">Hydrolase</keyword>
<keyword evidence="1 3" id="KW-0145">Chemotaxis</keyword>
<dbReference type="PANTHER" id="PTHR35147:SF2">
    <property type="entry name" value="CHEMORECEPTOR GLUTAMINE DEAMIDASE CHED-RELATED"/>
    <property type="match status" value="1"/>
</dbReference>
<evidence type="ECO:0000313" key="5">
    <source>
        <dbReference type="Proteomes" id="UP000031197"/>
    </source>
</evidence>
<dbReference type="AlphaFoldDB" id="A0A0B3Y1C5"/>
<organism evidence="4 5">
    <name type="scientific">Alteromonas marina</name>
    <dbReference type="NCBI Taxonomy" id="203795"/>
    <lineage>
        <taxon>Bacteria</taxon>
        <taxon>Pseudomonadati</taxon>
        <taxon>Pseudomonadota</taxon>
        <taxon>Gammaproteobacteria</taxon>
        <taxon>Alteromonadales</taxon>
        <taxon>Alteromonadaceae</taxon>
        <taxon>Alteromonas/Salinimonas group</taxon>
        <taxon>Alteromonas</taxon>
    </lineage>
</organism>
<comment type="similarity">
    <text evidence="3">Belongs to the CheD family.</text>
</comment>
<comment type="catalytic activity">
    <reaction evidence="3">
        <text>L-glutaminyl-[protein] + H2O = L-glutamyl-[protein] + NH4(+)</text>
        <dbReference type="Rhea" id="RHEA:16441"/>
        <dbReference type="Rhea" id="RHEA-COMP:10207"/>
        <dbReference type="Rhea" id="RHEA-COMP:10208"/>
        <dbReference type="ChEBI" id="CHEBI:15377"/>
        <dbReference type="ChEBI" id="CHEBI:28938"/>
        <dbReference type="ChEBI" id="CHEBI:29973"/>
        <dbReference type="ChEBI" id="CHEBI:30011"/>
        <dbReference type="EC" id="3.5.1.44"/>
    </reaction>
</comment>
<dbReference type="InterPro" id="IPR038592">
    <property type="entry name" value="CheD-like_sf"/>
</dbReference>
<dbReference type="InterPro" id="IPR005659">
    <property type="entry name" value="Chemorcpt_Glu_NH3ase_CheD"/>
</dbReference>
<dbReference type="OrthoDB" id="9807202at2"/>
<proteinExistence type="inferred from homology"/>
<dbReference type="RefSeq" id="WP_039217214.1">
    <property type="nucleotide sequence ID" value="NZ_JWLW01000006.1"/>
</dbReference>
<accession>A0A0B3Y1C5</accession>
<gene>
    <name evidence="3" type="primary">cheD</name>
    <name evidence="4" type="ORF">RJ41_03900</name>
</gene>
<keyword evidence="5" id="KW-1185">Reference proteome</keyword>
<dbReference type="GO" id="GO:0050568">
    <property type="term" value="F:protein-glutamine glutaminase activity"/>
    <property type="evidence" value="ECO:0007669"/>
    <property type="project" value="UniProtKB-UniRule"/>
</dbReference>
<sequence length="205" mass="22750">MASPNFEQPISYYDKRFSIEAVKLLPGQFFVTSQDKMLVTVLGSCVAACLFDPTTGIGGMNHFMLPSVNKSAGEFEKAQGMAAKYGVHAMEILINELVKVGAKKERLKAKVFGGGKVVPSFVQNDVGKFNAEFVTQFLEIEGIPILASDLCDMYARKVYFFPSNGKVLMKRIHELNNATIIERESQHRWELSKQAPSGSVDLFED</sequence>
<dbReference type="EMBL" id="JWLW01000006">
    <property type="protein sequence ID" value="KHT55760.1"/>
    <property type="molecule type" value="Genomic_DNA"/>
</dbReference>
<dbReference type="InterPro" id="IPR011324">
    <property type="entry name" value="Cytotoxic_necrot_fac-like_cat"/>
</dbReference>
<comment type="function">
    <text evidence="3">Probably deamidates glutamine residues to glutamate on methyl-accepting chemotaxis receptors (MCPs), playing an important role in chemotaxis.</text>
</comment>
<reference evidence="4 5" key="1">
    <citation type="submission" date="2014-12" db="EMBL/GenBank/DDBJ databases">
        <title>Genome sequencing of Alteromonas marina AD001.</title>
        <authorList>
            <person name="Adrian T.G.S."/>
            <person name="Chan K.G."/>
        </authorList>
    </citation>
    <scope>NUCLEOTIDE SEQUENCE [LARGE SCALE GENOMIC DNA]</scope>
    <source>
        <strain evidence="4 5">AD001</strain>
    </source>
</reference>
<dbReference type="PANTHER" id="PTHR35147">
    <property type="entry name" value="CHEMORECEPTOR GLUTAMINE DEAMIDASE CHED-RELATED"/>
    <property type="match status" value="1"/>
</dbReference>
<comment type="caution">
    <text evidence="4">The sequence shown here is derived from an EMBL/GenBank/DDBJ whole genome shotgun (WGS) entry which is preliminary data.</text>
</comment>
<dbReference type="CDD" id="cd16352">
    <property type="entry name" value="CheD"/>
    <property type="match status" value="1"/>
</dbReference>
<dbReference type="Gene3D" id="3.30.1330.200">
    <property type="match status" value="1"/>
</dbReference>
<evidence type="ECO:0000256" key="2">
    <source>
        <dbReference type="ARBA" id="ARBA00022801"/>
    </source>
</evidence>